<dbReference type="GO" id="GO:0005524">
    <property type="term" value="F:ATP binding"/>
    <property type="evidence" value="ECO:0007669"/>
    <property type="project" value="UniProtKB-UniRule"/>
</dbReference>
<keyword evidence="5" id="KW-0812">Transmembrane</keyword>
<keyword evidence="5" id="KW-1133">Transmembrane helix</keyword>
<evidence type="ECO:0000313" key="8">
    <source>
        <dbReference type="Proteomes" id="UP000621492"/>
    </source>
</evidence>
<dbReference type="PANTHER" id="PTHR22683:SF47">
    <property type="entry name" value="FTSK DOMAIN-CONTAINING PROTEIN YDCQ"/>
    <property type="match status" value="1"/>
</dbReference>
<reference evidence="7" key="1">
    <citation type="journal article" date="2014" name="Int. J. Syst. Evol. Microbiol.">
        <title>Complete genome sequence of Corynebacterium casei LMG S-19264T (=DSM 44701T), isolated from a smear-ripened cheese.</title>
        <authorList>
            <consortium name="US DOE Joint Genome Institute (JGI-PGF)"/>
            <person name="Walter F."/>
            <person name="Albersmeier A."/>
            <person name="Kalinowski J."/>
            <person name="Ruckert C."/>
        </authorList>
    </citation>
    <scope>NUCLEOTIDE SEQUENCE</scope>
    <source>
        <strain evidence="7">CGMCC 1.15454</strain>
    </source>
</reference>
<name>A0A9W5U2P7_9BACI</name>
<feature type="transmembrane region" description="Helical" evidence="5">
    <location>
        <begin position="68"/>
        <end position="93"/>
    </location>
</feature>
<proteinExistence type="predicted"/>
<keyword evidence="2 3" id="KW-0067">ATP-binding</keyword>
<protein>
    <submittedName>
        <fullName evidence="7">Ftsk domain-containing protein YdcQ</fullName>
    </submittedName>
</protein>
<dbReference type="SUPFAM" id="SSF52540">
    <property type="entry name" value="P-loop containing nucleoside triphosphate hydrolases"/>
    <property type="match status" value="1"/>
</dbReference>
<sequence length="489" mass="56238">MSFLKKRLWKYRGIRITPKMEHGVLRAGLSIFIPVFILSLIIFYKNGISNVSQWFTWDYLKDLAGWNWIYIGKGLLIASLVGVTVVGFAYFIFFEKYRRIWHRQKIARMFISNRFMEKESYSTESKWSLSDKNVTKSKITYFPKAYYKIKKGYIEFRVAMDMSRFQDRFLKLGDQLENGLYCALADKELEENFVCYKLMYDVQQNRISISDVTVKNGVMKLMKHIDWKFDELPHMLIAGGTGGGKTYFILTMIEALLKSGAELRILDPKNADLADLESVMPEKTVFSRKNGIKMTLKKAREEMHDRSEKMKTMPNYKTGGNYASVGLPPLFVIFDEYVAFMEMLDHREKQEVLEDMKQLTMLGRQAGVFLILANQRPDAKYLADGIRDQFNFRVALGRNSETGYGMMFGDVDNTFVNKRIKGRGYADYGASVITEFYTPLVPKGYDFLEEIKKVTPIVESAAATTVASDSEKHSGGVSVANDDQQPPLL</sequence>
<evidence type="ECO:0000256" key="4">
    <source>
        <dbReference type="SAM" id="MobiDB-lite"/>
    </source>
</evidence>
<dbReference type="Gene3D" id="3.40.50.300">
    <property type="entry name" value="P-loop containing nucleotide triphosphate hydrolases"/>
    <property type="match status" value="1"/>
</dbReference>
<dbReference type="PANTHER" id="PTHR22683">
    <property type="entry name" value="SPORULATION PROTEIN RELATED"/>
    <property type="match status" value="1"/>
</dbReference>
<dbReference type="EMBL" id="BMJD01000077">
    <property type="protein sequence ID" value="GGB62731.1"/>
    <property type="molecule type" value="Genomic_DNA"/>
</dbReference>
<dbReference type="AlphaFoldDB" id="A0A9W5U2P7"/>
<dbReference type="InterPro" id="IPR002543">
    <property type="entry name" value="FtsK_dom"/>
</dbReference>
<evidence type="ECO:0000256" key="5">
    <source>
        <dbReference type="SAM" id="Phobius"/>
    </source>
</evidence>
<gene>
    <name evidence="7" type="primary">ydcQ</name>
    <name evidence="7" type="ORF">GCM10011409_44870</name>
</gene>
<feature type="region of interest" description="Disordered" evidence="4">
    <location>
        <begin position="468"/>
        <end position="489"/>
    </location>
</feature>
<dbReference type="GO" id="GO:0003677">
    <property type="term" value="F:DNA binding"/>
    <property type="evidence" value="ECO:0007669"/>
    <property type="project" value="InterPro"/>
</dbReference>
<organism evidence="7 8">
    <name type="scientific">Lentibacillus populi</name>
    <dbReference type="NCBI Taxonomy" id="1827502"/>
    <lineage>
        <taxon>Bacteria</taxon>
        <taxon>Bacillati</taxon>
        <taxon>Bacillota</taxon>
        <taxon>Bacilli</taxon>
        <taxon>Bacillales</taxon>
        <taxon>Bacillaceae</taxon>
        <taxon>Lentibacillus</taxon>
    </lineage>
</organism>
<dbReference type="InterPro" id="IPR050206">
    <property type="entry name" value="FtsK/SpoIIIE/SftA"/>
</dbReference>
<evidence type="ECO:0000259" key="6">
    <source>
        <dbReference type="PROSITE" id="PS50901"/>
    </source>
</evidence>
<dbReference type="Proteomes" id="UP000621492">
    <property type="component" value="Unassembled WGS sequence"/>
</dbReference>
<dbReference type="Pfam" id="PF01580">
    <property type="entry name" value="FtsK_SpoIIIE"/>
    <property type="match status" value="1"/>
</dbReference>
<feature type="transmembrane region" description="Helical" evidence="5">
    <location>
        <begin position="24"/>
        <end position="44"/>
    </location>
</feature>
<feature type="binding site" evidence="3">
    <location>
        <begin position="239"/>
        <end position="246"/>
    </location>
    <ligand>
        <name>ATP</name>
        <dbReference type="ChEBI" id="CHEBI:30616"/>
    </ligand>
</feature>
<reference evidence="7" key="2">
    <citation type="submission" date="2020-09" db="EMBL/GenBank/DDBJ databases">
        <authorList>
            <person name="Sun Q."/>
            <person name="Zhou Y."/>
        </authorList>
    </citation>
    <scope>NUCLEOTIDE SEQUENCE</scope>
    <source>
        <strain evidence="7">CGMCC 1.15454</strain>
    </source>
</reference>
<evidence type="ECO:0000256" key="1">
    <source>
        <dbReference type="ARBA" id="ARBA00022741"/>
    </source>
</evidence>
<accession>A0A9W5U2P7</accession>
<evidence type="ECO:0000256" key="2">
    <source>
        <dbReference type="ARBA" id="ARBA00022840"/>
    </source>
</evidence>
<keyword evidence="1 3" id="KW-0547">Nucleotide-binding</keyword>
<keyword evidence="5" id="KW-0472">Membrane</keyword>
<dbReference type="PROSITE" id="PS50901">
    <property type="entry name" value="FTSK"/>
    <property type="match status" value="1"/>
</dbReference>
<comment type="caution">
    <text evidence="7">The sequence shown here is derived from an EMBL/GenBank/DDBJ whole genome shotgun (WGS) entry which is preliminary data.</text>
</comment>
<evidence type="ECO:0000313" key="7">
    <source>
        <dbReference type="EMBL" id="GGB62731.1"/>
    </source>
</evidence>
<dbReference type="InterPro" id="IPR027417">
    <property type="entry name" value="P-loop_NTPase"/>
</dbReference>
<feature type="domain" description="FtsK" evidence="6">
    <location>
        <begin position="222"/>
        <end position="405"/>
    </location>
</feature>
<evidence type="ECO:0000256" key="3">
    <source>
        <dbReference type="PROSITE-ProRule" id="PRU00289"/>
    </source>
</evidence>
<keyword evidence="8" id="KW-1185">Reference proteome</keyword>